<reference evidence="2" key="1">
    <citation type="submission" date="2013-12" db="EMBL/GenBank/DDBJ databases">
        <title>The Genome Sequence of Aphanomyces invadans NJM9701.</title>
        <authorList>
            <consortium name="The Broad Institute Genomics Platform"/>
            <person name="Russ C."/>
            <person name="Tyler B."/>
            <person name="van West P."/>
            <person name="Dieguez-Uribeondo J."/>
            <person name="Young S.K."/>
            <person name="Zeng Q."/>
            <person name="Gargeya S."/>
            <person name="Fitzgerald M."/>
            <person name="Abouelleil A."/>
            <person name="Alvarado L."/>
            <person name="Chapman S.B."/>
            <person name="Gainer-Dewar J."/>
            <person name="Goldberg J."/>
            <person name="Griggs A."/>
            <person name="Gujja S."/>
            <person name="Hansen M."/>
            <person name="Howarth C."/>
            <person name="Imamovic A."/>
            <person name="Ireland A."/>
            <person name="Larimer J."/>
            <person name="McCowan C."/>
            <person name="Murphy C."/>
            <person name="Pearson M."/>
            <person name="Poon T.W."/>
            <person name="Priest M."/>
            <person name="Roberts A."/>
            <person name="Saif S."/>
            <person name="Shea T."/>
            <person name="Sykes S."/>
            <person name="Wortman J."/>
            <person name="Nusbaum C."/>
            <person name="Birren B."/>
        </authorList>
    </citation>
    <scope>NUCLEOTIDE SEQUENCE [LARGE SCALE GENOMIC DNA]</scope>
    <source>
        <strain evidence="2">NJM9701</strain>
    </source>
</reference>
<feature type="compositionally biased region" description="Polar residues" evidence="1">
    <location>
        <begin position="82"/>
        <end position="96"/>
    </location>
</feature>
<accession>A0A024U0Z6</accession>
<sequence>MSTTMPLDSSKSCTLSTSWNSRRSLWPSMTFVAKTALGLVHSRSWNLDRVKSTTASICSYRTSWHTRASTAARRGTEDDKTASSMHNSHSDTATDTWPREISSTYMSLTGIGDVKTC</sequence>
<dbReference type="GeneID" id="20085282"/>
<organism evidence="2">
    <name type="scientific">Aphanomyces invadans</name>
    <dbReference type="NCBI Taxonomy" id="157072"/>
    <lineage>
        <taxon>Eukaryota</taxon>
        <taxon>Sar</taxon>
        <taxon>Stramenopiles</taxon>
        <taxon>Oomycota</taxon>
        <taxon>Saprolegniomycetes</taxon>
        <taxon>Saprolegniales</taxon>
        <taxon>Verrucalvaceae</taxon>
        <taxon>Aphanomyces</taxon>
    </lineage>
</organism>
<proteinExistence type="predicted"/>
<feature type="region of interest" description="Disordered" evidence="1">
    <location>
        <begin position="69"/>
        <end position="96"/>
    </location>
</feature>
<dbReference type="VEuPathDB" id="FungiDB:H310_08232"/>
<dbReference type="EMBL" id="KI913967">
    <property type="protein sequence ID" value="ETV99576.1"/>
    <property type="molecule type" value="Genomic_DNA"/>
</dbReference>
<evidence type="ECO:0000313" key="2">
    <source>
        <dbReference type="EMBL" id="ETV99576.1"/>
    </source>
</evidence>
<protein>
    <submittedName>
        <fullName evidence="2">Uncharacterized protein</fullName>
    </submittedName>
</protein>
<evidence type="ECO:0000256" key="1">
    <source>
        <dbReference type="SAM" id="MobiDB-lite"/>
    </source>
</evidence>
<gene>
    <name evidence="2" type="ORF">H310_08232</name>
</gene>
<name>A0A024U0Z6_9STRA</name>
<dbReference type="AlphaFoldDB" id="A0A024U0Z6"/>
<dbReference type="RefSeq" id="XP_008872132.1">
    <property type="nucleotide sequence ID" value="XM_008873910.1"/>
</dbReference>